<reference evidence="2 3" key="1">
    <citation type="submission" date="2024-02" db="EMBL/GenBank/DDBJ databases">
        <title>High-quality chromosome-scale genome assembly of Pensacola bahiagrass (Paspalum notatum Flugge var. saurae).</title>
        <authorList>
            <person name="Vega J.M."/>
            <person name="Podio M."/>
            <person name="Orjuela J."/>
            <person name="Siena L.A."/>
            <person name="Pessino S.C."/>
            <person name="Combes M.C."/>
            <person name="Mariac C."/>
            <person name="Albertini E."/>
            <person name="Pupilli F."/>
            <person name="Ortiz J.P.A."/>
            <person name="Leblanc O."/>
        </authorList>
    </citation>
    <scope>NUCLEOTIDE SEQUENCE [LARGE SCALE GENOMIC DNA]</scope>
    <source>
        <strain evidence="2">R1</strain>
        <tissue evidence="2">Leaf</tissue>
    </source>
</reference>
<feature type="chain" id="PRO_5043023296" evidence="1">
    <location>
        <begin position="29"/>
        <end position="133"/>
    </location>
</feature>
<evidence type="ECO:0000313" key="3">
    <source>
        <dbReference type="Proteomes" id="UP001341281"/>
    </source>
</evidence>
<feature type="signal peptide" evidence="1">
    <location>
        <begin position="1"/>
        <end position="28"/>
    </location>
</feature>
<dbReference type="Proteomes" id="UP001341281">
    <property type="component" value="Chromosome 07"/>
</dbReference>
<keyword evidence="3" id="KW-1185">Reference proteome</keyword>
<name>A0AAQ3X228_PASNO</name>
<organism evidence="2 3">
    <name type="scientific">Paspalum notatum var. saurae</name>
    <dbReference type="NCBI Taxonomy" id="547442"/>
    <lineage>
        <taxon>Eukaryota</taxon>
        <taxon>Viridiplantae</taxon>
        <taxon>Streptophyta</taxon>
        <taxon>Embryophyta</taxon>
        <taxon>Tracheophyta</taxon>
        <taxon>Spermatophyta</taxon>
        <taxon>Magnoliopsida</taxon>
        <taxon>Liliopsida</taxon>
        <taxon>Poales</taxon>
        <taxon>Poaceae</taxon>
        <taxon>PACMAD clade</taxon>
        <taxon>Panicoideae</taxon>
        <taxon>Andropogonodae</taxon>
        <taxon>Paspaleae</taxon>
        <taxon>Paspalinae</taxon>
        <taxon>Paspalum</taxon>
    </lineage>
</organism>
<proteinExistence type="predicted"/>
<dbReference type="EMBL" id="CP144751">
    <property type="protein sequence ID" value="WVZ83248.1"/>
    <property type="molecule type" value="Genomic_DNA"/>
</dbReference>
<keyword evidence="1" id="KW-0732">Signal</keyword>
<sequence>MAWFQVRRIKLQLIMVIVCSLLCSGSHAKSSSSSSSSSSSRNLAVDPLVIFHQMVMSLPLTRWDSVTLGRDYNSTSSTPSSTADVRISVTFPGDFQEPSLFISPKIPTPPNKPMLGEWWKIFPLVAVVWFILR</sequence>
<accession>A0AAQ3X228</accession>
<dbReference type="AlphaFoldDB" id="A0AAQ3X228"/>
<protein>
    <submittedName>
        <fullName evidence="2">Uncharacterized protein</fullName>
    </submittedName>
</protein>
<evidence type="ECO:0000256" key="1">
    <source>
        <dbReference type="SAM" id="SignalP"/>
    </source>
</evidence>
<evidence type="ECO:0000313" key="2">
    <source>
        <dbReference type="EMBL" id="WVZ83248.1"/>
    </source>
</evidence>
<gene>
    <name evidence="2" type="ORF">U9M48_030416</name>
</gene>